<keyword evidence="1" id="KW-1133">Transmembrane helix</keyword>
<dbReference type="AlphaFoldDB" id="A0A5N3S9W9"/>
<name>A0A5N3S9W9_9VIBR</name>
<sequence length="344" mass="38341">MIEFEHLWVFWLLPLPMLIYSFLPSYKIQKRAIKVPFFDALISYLGISGEKGTHTLRAGLWQRSSLLFGWLLLIIAASKPVWLGPEETRELVGRDVMIVMDLSGSMATRDFVDSSGVEQSRLEAAKVVLKVFSERRQADRFGLIVFGDSAFLQSPFTVDHSAWLGLLNETQPAMAGQSTHLGDAIGLGIKTFISEAEDRSKKHSPEREHLMIVLTDGNDTDSLVPPVDAAKVASAHKIKIHIVAMGNPETQGEQAIDMENINQMTAISGGASFLAMSSQELAEVYDTIDQLEPSVFDSYSYQPKQSLHYVPIVMAFLYHLLFMIVRVLRQSTLSRAQALRGKNV</sequence>
<reference evidence="3 4" key="1">
    <citation type="submission" date="2019-09" db="EMBL/GenBank/DDBJ databases">
        <title>Vibrio Fortis S7-72.</title>
        <authorList>
            <person name="Das S.K."/>
        </authorList>
    </citation>
    <scope>NUCLEOTIDE SEQUENCE [LARGE SCALE GENOMIC DNA]</scope>
    <source>
        <strain evidence="3 4">S7-72</strain>
    </source>
</reference>
<feature type="domain" description="VWFA" evidence="2">
    <location>
        <begin position="95"/>
        <end position="288"/>
    </location>
</feature>
<gene>
    <name evidence="3" type="ORF">F2Z80_06680</name>
</gene>
<dbReference type="InterPro" id="IPR050768">
    <property type="entry name" value="UPF0353/GerABKA_families"/>
</dbReference>
<dbReference type="EMBL" id="VXDD01000001">
    <property type="protein sequence ID" value="KAB0303638.1"/>
    <property type="molecule type" value="Genomic_DNA"/>
</dbReference>
<dbReference type="SUPFAM" id="SSF53300">
    <property type="entry name" value="vWA-like"/>
    <property type="match status" value="1"/>
</dbReference>
<keyword evidence="1" id="KW-0812">Transmembrane</keyword>
<comment type="caution">
    <text evidence="3">The sequence shown here is derived from an EMBL/GenBank/DDBJ whole genome shotgun (WGS) entry which is preliminary data.</text>
</comment>
<dbReference type="PANTHER" id="PTHR22550:SF18">
    <property type="entry name" value="VWFA DOMAIN-CONTAINING PROTEIN"/>
    <property type="match status" value="1"/>
</dbReference>
<proteinExistence type="predicted"/>
<evidence type="ECO:0000256" key="1">
    <source>
        <dbReference type="SAM" id="Phobius"/>
    </source>
</evidence>
<dbReference type="Proteomes" id="UP000326687">
    <property type="component" value="Unassembled WGS sequence"/>
</dbReference>
<dbReference type="PANTHER" id="PTHR22550">
    <property type="entry name" value="SPORE GERMINATION PROTEIN"/>
    <property type="match status" value="1"/>
</dbReference>
<feature type="transmembrane region" description="Helical" evidence="1">
    <location>
        <begin position="307"/>
        <end position="328"/>
    </location>
</feature>
<dbReference type="PROSITE" id="PS50234">
    <property type="entry name" value="VWFA"/>
    <property type="match status" value="1"/>
</dbReference>
<dbReference type="Gene3D" id="3.40.50.410">
    <property type="entry name" value="von Willebrand factor, type A domain"/>
    <property type="match status" value="1"/>
</dbReference>
<evidence type="ECO:0000313" key="3">
    <source>
        <dbReference type="EMBL" id="KAB0303638.1"/>
    </source>
</evidence>
<dbReference type="RefSeq" id="WP_150894578.1">
    <property type="nucleotide sequence ID" value="NZ_VXDD01000001.1"/>
</dbReference>
<dbReference type="InterPro" id="IPR002035">
    <property type="entry name" value="VWF_A"/>
</dbReference>
<dbReference type="Pfam" id="PF00092">
    <property type="entry name" value="VWA"/>
    <property type="match status" value="1"/>
</dbReference>
<dbReference type="InterPro" id="IPR036465">
    <property type="entry name" value="vWFA_dom_sf"/>
</dbReference>
<feature type="transmembrane region" description="Helical" evidence="1">
    <location>
        <begin position="6"/>
        <end position="23"/>
    </location>
</feature>
<keyword evidence="1" id="KW-0472">Membrane</keyword>
<protein>
    <submittedName>
        <fullName evidence="3">VWA domain-containing protein</fullName>
    </submittedName>
</protein>
<evidence type="ECO:0000313" key="4">
    <source>
        <dbReference type="Proteomes" id="UP000326687"/>
    </source>
</evidence>
<dbReference type="SMART" id="SM00327">
    <property type="entry name" value="VWA"/>
    <property type="match status" value="1"/>
</dbReference>
<evidence type="ECO:0000259" key="2">
    <source>
        <dbReference type="PROSITE" id="PS50234"/>
    </source>
</evidence>
<organism evidence="3 4">
    <name type="scientific">Vibrio fortis</name>
    <dbReference type="NCBI Taxonomy" id="212667"/>
    <lineage>
        <taxon>Bacteria</taxon>
        <taxon>Pseudomonadati</taxon>
        <taxon>Pseudomonadota</taxon>
        <taxon>Gammaproteobacteria</taxon>
        <taxon>Vibrionales</taxon>
        <taxon>Vibrionaceae</taxon>
        <taxon>Vibrio</taxon>
    </lineage>
</organism>
<accession>A0A5N3S9W9</accession>